<reference evidence="5" key="1">
    <citation type="submission" date="2020-07" db="EMBL/GenBank/DDBJ databases">
        <title>Genome sequence and genetic diversity analysis of an under-domesticated orphan crop, white fonio (Digitaria exilis).</title>
        <authorList>
            <person name="Bennetzen J.L."/>
            <person name="Chen S."/>
            <person name="Ma X."/>
            <person name="Wang X."/>
            <person name="Yssel A.E.J."/>
            <person name="Chaluvadi S.R."/>
            <person name="Johnson M."/>
            <person name="Gangashetty P."/>
            <person name="Hamidou F."/>
            <person name="Sanogo M.D."/>
            <person name="Zwaenepoel A."/>
            <person name="Wallace J."/>
            <person name="Van De Peer Y."/>
            <person name="Van Deynze A."/>
        </authorList>
    </citation>
    <scope>NUCLEOTIDE SEQUENCE</scope>
    <source>
        <tissue evidence="5">Leaves</tissue>
    </source>
</reference>
<organism evidence="5 6">
    <name type="scientific">Digitaria exilis</name>
    <dbReference type="NCBI Taxonomy" id="1010633"/>
    <lineage>
        <taxon>Eukaryota</taxon>
        <taxon>Viridiplantae</taxon>
        <taxon>Streptophyta</taxon>
        <taxon>Embryophyta</taxon>
        <taxon>Tracheophyta</taxon>
        <taxon>Spermatophyta</taxon>
        <taxon>Magnoliopsida</taxon>
        <taxon>Liliopsida</taxon>
        <taxon>Poales</taxon>
        <taxon>Poaceae</taxon>
        <taxon>PACMAD clade</taxon>
        <taxon>Panicoideae</taxon>
        <taxon>Panicodae</taxon>
        <taxon>Paniceae</taxon>
        <taxon>Anthephorinae</taxon>
        <taxon>Digitaria</taxon>
    </lineage>
</organism>
<name>A0A835E1F4_9POAL</name>
<dbReference type="GO" id="GO:0008270">
    <property type="term" value="F:zinc ion binding"/>
    <property type="evidence" value="ECO:0007669"/>
    <property type="project" value="UniProtKB-KW"/>
</dbReference>
<gene>
    <name evidence="5" type="ORF">HU200_059097</name>
</gene>
<keyword evidence="2" id="KW-0863">Zinc-finger</keyword>
<evidence type="ECO:0000256" key="1">
    <source>
        <dbReference type="ARBA" id="ARBA00022723"/>
    </source>
</evidence>
<comment type="caution">
    <text evidence="5">The sequence shown here is derived from an EMBL/GenBank/DDBJ whole genome shotgun (WGS) entry which is preliminary data.</text>
</comment>
<keyword evidence="1" id="KW-0479">Metal-binding</keyword>
<dbReference type="Proteomes" id="UP000636709">
    <property type="component" value="Unassembled WGS sequence"/>
</dbReference>
<accession>A0A835E1F4</accession>
<evidence type="ECO:0000313" key="5">
    <source>
        <dbReference type="EMBL" id="KAF8658631.1"/>
    </source>
</evidence>
<keyword evidence="3" id="KW-0862">Zinc</keyword>
<dbReference type="InterPro" id="IPR049808">
    <property type="entry name" value="CONSTANS-like_Bbox1"/>
</dbReference>
<dbReference type="CDD" id="cd19821">
    <property type="entry name" value="Bbox1_BBX-like"/>
    <property type="match status" value="1"/>
</dbReference>
<proteinExistence type="predicted"/>
<evidence type="ECO:0000259" key="4">
    <source>
        <dbReference type="SMART" id="SM00336"/>
    </source>
</evidence>
<feature type="domain" description="B box-type" evidence="4">
    <location>
        <begin position="15"/>
        <end position="61"/>
    </location>
</feature>
<dbReference type="InterPro" id="IPR000315">
    <property type="entry name" value="Znf_B-box"/>
</dbReference>
<sequence length="244" mass="24728">MGRSGGSGGGGVEAGAGCRCELCGAPAAVHCEADAAFLCAACDAKVHGANFLASRHLRTRILPSPAAAPGAESDEDDGYASAASSCVSTADSASTPAAARRRQCVGERARAAGRTPARARAEAVLEGWAKRMGLSPGTARRRAAAAWRALRACGADLAAVATRVPPRVAMAAALWSEVAAAGGDGASRDDDALRRLEACAHVPARVVVAVATSMARARARRRAAVEEGWDECAWAGPKSNPARS</sequence>
<protein>
    <recommendedName>
        <fullName evidence="4">B box-type domain-containing protein</fullName>
    </recommendedName>
</protein>
<dbReference type="PANTHER" id="PTHR31717:SF142">
    <property type="entry name" value="B-BOX DOMAIN PROTEIN 30-RELATED"/>
    <property type="match status" value="1"/>
</dbReference>
<dbReference type="EMBL" id="JACEFO010002479">
    <property type="protein sequence ID" value="KAF8658631.1"/>
    <property type="molecule type" value="Genomic_DNA"/>
</dbReference>
<keyword evidence="6" id="KW-1185">Reference proteome</keyword>
<evidence type="ECO:0000313" key="6">
    <source>
        <dbReference type="Proteomes" id="UP000636709"/>
    </source>
</evidence>
<dbReference type="OrthoDB" id="696452at2759"/>
<evidence type="ECO:0000256" key="3">
    <source>
        <dbReference type="ARBA" id="ARBA00022833"/>
    </source>
</evidence>
<evidence type="ECO:0000256" key="2">
    <source>
        <dbReference type="ARBA" id="ARBA00022771"/>
    </source>
</evidence>
<dbReference type="PANTHER" id="PTHR31717">
    <property type="entry name" value="ZINC FINGER PROTEIN CONSTANS-LIKE 10"/>
    <property type="match status" value="1"/>
</dbReference>
<dbReference type="SMART" id="SM00336">
    <property type="entry name" value="BBOX"/>
    <property type="match status" value="1"/>
</dbReference>
<dbReference type="AlphaFoldDB" id="A0A835E1F4"/>